<dbReference type="Proteomes" id="UP000683925">
    <property type="component" value="Unassembled WGS sequence"/>
</dbReference>
<reference evidence="1" key="1">
    <citation type="submission" date="2021-01" db="EMBL/GenBank/DDBJ databases">
        <authorList>
            <consortium name="Genoscope - CEA"/>
            <person name="William W."/>
        </authorList>
    </citation>
    <scope>NUCLEOTIDE SEQUENCE</scope>
</reference>
<accession>A0A8S1U4G7</accession>
<keyword evidence="2" id="KW-1185">Reference proteome</keyword>
<proteinExistence type="predicted"/>
<evidence type="ECO:0000313" key="1">
    <source>
        <dbReference type="EMBL" id="CAD8157446.1"/>
    </source>
</evidence>
<organism evidence="1 2">
    <name type="scientific">Paramecium octaurelia</name>
    <dbReference type="NCBI Taxonomy" id="43137"/>
    <lineage>
        <taxon>Eukaryota</taxon>
        <taxon>Sar</taxon>
        <taxon>Alveolata</taxon>
        <taxon>Ciliophora</taxon>
        <taxon>Intramacronucleata</taxon>
        <taxon>Oligohymenophorea</taxon>
        <taxon>Peniculida</taxon>
        <taxon>Parameciidae</taxon>
        <taxon>Paramecium</taxon>
    </lineage>
</organism>
<evidence type="ECO:0000313" key="2">
    <source>
        <dbReference type="Proteomes" id="UP000683925"/>
    </source>
</evidence>
<gene>
    <name evidence="1" type="ORF">POCTA_138.1.T0330318</name>
</gene>
<comment type="caution">
    <text evidence="1">The sequence shown here is derived from an EMBL/GenBank/DDBJ whole genome shotgun (WGS) entry which is preliminary data.</text>
</comment>
<dbReference type="AlphaFoldDB" id="A0A8S1U4G7"/>
<name>A0A8S1U4G7_PAROT</name>
<protein>
    <submittedName>
        <fullName evidence="1">Uncharacterized protein</fullName>
    </submittedName>
</protein>
<dbReference type="EMBL" id="CAJJDP010000033">
    <property type="protein sequence ID" value="CAD8157446.1"/>
    <property type="molecule type" value="Genomic_DNA"/>
</dbReference>
<dbReference type="OrthoDB" id="10618258at2759"/>
<sequence>MIQSLKVRLIYDRCLFNELLIYHNSDAILQGYNELNDLLFYQVPLLNMLTKYQFLIAFQRTIIYHHFLLLLQHVIYQIVRSKYQKRPISIEKYQGVLTQLIFIYQSETQSVDVGIVYCLLFSFNNTQ</sequence>